<dbReference type="InterPro" id="IPR028098">
    <property type="entry name" value="Glyco_trans_4-like_N"/>
</dbReference>
<evidence type="ECO:0000256" key="2">
    <source>
        <dbReference type="ARBA" id="ARBA00022676"/>
    </source>
</evidence>
<dbReference type="Proteomes" id="UP000638043">
    <property type="component" value="Unassembled WGS sequence"/>
</dbReference>
<protein>
    <recommendedName>
        <fullName evidence="1">D-inositol 3-phosphate glycosyltransferase</fullName>
    </recommendedName>
</protein>
<dbReference type="GO" id="GO:0016740">
    <property type="term" value="F:transferase activity"/>
    <property type="evidence" value="ECO:0007669"/>
    <property type="project" value="UniProtKB-KW"/>
</dbReference>
<gene>
    <name evidence="5" type="ORF">GCM10010910_26060</name>
</gene>
<evidence type="ECO:0000259" key="4">
    <source>
        <dbReference type="Pfam" id="PF13579"/>
    </source>
</evidence>
<dbReference type="SUPFAM" id="SSF53756">
    <property type="entry name" value="UDP-Glycosyltransferase/glycogen phosphorylase"/>
    <property type="match status" value="1"/>
</dbReference>
<dbReference type="Pfam" id="PF13579">
    <property type="entry name" value="Glyco_trans_4_4"/>
    <property type="match status" value="1"/>
</dbReference>
<evidence type="ECO:0000256" key="3">
    <source>
        <dbReference type="ARBA" id="ARBA00022679"/>
    </source>
</evidence>
<name>A0ABQ2N2V2_9MICO</name>
<reference evidence="6" key="1">
    <citation type="journal article" date="2019" name="Int. J. Syst. Evol. Microbiol.">
        <title>The Global Catalogue of Microorganisms (GCM) 10K type strain sequencing project: providing services to taxonomists for standard genome sequencing and annotation.</title>
        <authorList>
            <consortium name="The Broad Institute Genomics Platform"/>
            <consortium name="The Broad Institute Genome Sequencing Center for Infectious Disease"/>
            <person name="Wu L."/>
            <person name="Ma J."/>
        </authorList>
    </citation>
    <scope>NUCLEOTIDE SEQUENCE [LARGE SCALE GENOMIC DNA]</scope>
    <source>
        <strain evidence="6">CGMCC 4.7181</strain>
    </source>
</reference>
<dbReference type="Gene3D" id="3.40.50.2000">
    <property type="entry name" value="Glycogen Phosphorylase B"/>
    <property type="match status" value="2"/>
</dbReference>
<dbReference type="Pfam" id="PF13692">
    <property type="entry name" value="Glyco_trans_1_4"/>
    <property type="match status" value="1"/>
</dbReference>
<evidence type="ECO:0000313" key="5">
    <source>
        <dbReference type="EMBL" id="GGO66491.1"/>
    </source>
</evidence>
<accession>A0ABQ2N2V2</accession>
<evidence type="ECO:0000313" key="6">
    <source>
        <dbReference type="Proteomes" id="UP000638043"/>
    </source>
</evidence>
<dbReference type="CDD" id="cd03801">
    <property type="entry name" value="GT4_PimA-like"/>
    <property type="match status" value="1"/>
</dbReference>
<evidence type="ECO:0000256" key="1">
    <source>
        <dbReference type="ARBA" id="ARBA00021292"/>
    </source>
</evidence>
<feature type="domain" description="Glycosyltransferase subfamily 4-like N-terminal" evidence="4">
    <location>
        <begin position="19"/>
        <end position="187"/>
    </location>
</feature>
<comment type="caution">
    <text evidence="5">The sequence shown here is derived from an EMBL/GenBank/DDBJ whole genome shotgun (WGS) entry which is preliminary data.</text>
</comment>
<keyword evidence="6" id="KW-1185">Reference proteome</keyword>
<keyword evidence="2" id="KW-0328">Glycosyltransferase</keyword>
<dbReference type="PANTHER" id="PTHR45947:SF3">
    <property type="entry name" value="SULFOQUINOVOSYL TRANSFERASE SQD2"/>
    <property type="match status" value="1"/>
</dbReference>
<organism evidence="5 6">
    <name type="scientific">Microbacterium nanhaiense</name>
    <dbReference type="NCBI Taxonomy" id="1301026"/>
    <lineage>
        <taxon>Bacteria</taxon>
        <taxon>Bacillati</taxon>
        <taxon>Actinomycetota</taxon>
        <taxon>Actinomycetes</taxon>
        <taxon>Micrococcales</taxon>
        <taxon>Microbacteriaceae</taxon>
        <taxon>Microbacterium</taxon>
    </lineage>
</organism>
<dbReference type="InterPro" id="IPR050194">
    <property type="entry name" value="Glycosyltransferase_grp1"/>
</dbReference>
<keyword evidence="3 5" id="KW-0808">Transferase</keyword>
<dbReference type="PANTHER" id="PTHR45947">
    <property type="entry name" value="SULFOQUINOVOSYL TRANSFERASE SQD2"/>
    <property type="match status" value="1"/>
</dbReference>
<dbReference type="EMBL" id="BMMQ01000009">
    <property type="protein sequence ID" value="GGO66491.1"/>
    <property type="molecule type" value="Genomic_DNA"/>
</dbReference>
<proteinExistence type="predicted"/>
<dbReference type="RefSeq" id="WP_229661320.1">
    <property type="nucleotide sequence ID" value="NZ_BMMQ01000009.1"/>
</dbReference>
<sequence length="383" mass="41083">MRVAYVCGDPGIPVFGTKGASVHVQEVIRALLQAGHEVELFCRRTGGDASGDLATPRLRVHVLPVPRAESARARERALMQLEPETALALEATHAAAPFDLVYERYALFATAGTGFAREAGLPSVLEVNAPLPREQAEHRELVHADAADAVARRVISDASVVVCVSHPVASWALEQAPNARVVVEPNGVNADRFAWEARDGDGPFTVGFVGTLKPWHGTETLIDAFAQLAGARLDARLVIIGDGPQREALEARAAERGIAGRTLFTGAIAPSEVPRWLRMIDVAAAPYPATGDPYFSPLKVLEYLAAGAVVVASRVGQLPELIDHGRTGVLVAPSDTDALASALFLLAEDPALRRELAEAGRDEIERTRTWRHVVDRTLERVPS</sequence>